<keyword evidence="3" id="KW-1185">Reference proteome</keyword>
<proteinExistence type="predicted"/>
<dbReference type="Proteomes" id="UP001189429">
    <property type="component" value="Unassembled WGS sequence"/>
</dbReference>
<feature type="non-terminal residue" evidence="2">
    <location>
        <position position="1041"/>
    </location>
</feature>
<protein>
    <submittedName>
        <fullName evidence="2">Uncharacterized protein</fullName>
    </submittedName>
</protein>
<accession>A0ABN9XBH5</accession>
<evidence type="ECO:0000313" key="3">
    <source>
        <dbReference type="Proteomes" id="UP001189429"/>
    </source>
</evidence>
<reference evidence="2" key="1">
    <citation type="submission" date="2023-10" db="EMBL/GenBank/DDBJ databases">
        <authorList>
            <person name="Chen Y."/>
            <person name="Shah S."/>
            <person name="Dougan E. K."/>
            <person name="Thang M."/>
            <person name="Chan C."/>
        </authorList>
    </citation>
    <scope>NUCLEOTIDE SEQUENCE [LARGE SCALE GENOMIC DNA]</scope>
</reference>
<sequence>MPLGSLASLAVATIAGAAWRLGNLSVESPLAADFGAVAAVAIAMVLRAGQRVLVQWERGRAPQARLLIAPASAEEFELDTEAVPYGDQWNLSPAFFLECLAFVTGIGVDRMLQTALEHSDEWGEPPRPRITDKYLAQIVDSNAMLSFTISGTSLDARVLGIRETNEQGRHLNWRDAVSESSETDLPKFLISGPRTTFWVSCCIRDHDVAPRSRHAKWRAEVGLTAGDQSVIDREFCCRLLQLAVVYDQLNITELACMELVSRKSQMCEYRHRDRAIGATQGDDLLEDADLYLSLGKTRGLVMVSPSLLSYVSDKLRTEAAILKDKRKMWEERTEQQTSADSKEGKGGQAALELGHPQPGRRGRRRRAAQNAFVNSWTWECVAAINWPCGKEGSPDFDAFFLSQRAGVLDLRGRLASLGPPPASSAAALSGLRRNAPGYLEEPAKPAKFAVDSIALPLDDVECKPGDHEVGEASDLRRDWKGRYSRPKEEQSFVIRPHFDEALRRDKLAYSDFLRRLFEAGMITFGGDAACAIAPIFVAKSGGRRRLVLGTRKAAVYRVEAPAGWHEFMILPSVAASDLLKVDPTLPVSGVRRNQACRFADGLELVSLLLPARHVVLAHVLKAGFHERDAVSDLHVVKDVTVSPAVATHVDGAAVIGVGRQQVRGRIAAVGRELEASGLRCKGVAVTAEEQTFAGLVFRRGSGEVCLASGRSWKMRLALLELASQTYVSERAVFQLVGHCKSAALLRGPLLSVFSAACRWARKAGGDVWRLWPDVASELRAADAGRPIEPAVASADASTGDGDPAGALFGGFGVAAGLEQANRVVDEDGPLPGTGCLEKCAFESEMERGGGELSDATTAERATRGDFVGLASMVFPLDAWTSALFRRWARPENVLGLEGRGVPLGVRRQFRDVRSRDKIQLLLCENVGLVLALVTGSASSPLLNSSCRELPDVSLFNDSTAAVRWLPSEWNSSDKGSCIVVPPVERSELDARSAGAARAAFERNLLEEVERLERREFASSGERGHSGRGIQRYLEEGDADAW</sequence>
<name>A0ABN9XBH5_9DINO</name>
<organism evidence="2 3">
    <name type="scientific">Prorocentrum cordatum</name>
    <dbReference type="NCBI Taxonomy" id="2364126"/>
    <lineage>
        <taxon>Eukaryota</taxon>
        <taxon>Sar</taxon>
        <taxon>Alveolata</taxon>
        <taxon>Dinophyceae</taxon>
        <taxon>Prorocentrales</taxon>
        <taxon>Prorocentraceae</taxon>
        <taxon>Prorocentrum</taxon>
    </lineage>
</organism>
<gene>
    <name evidence="2" type="ORF">PCOR1329_LOCUS74206</name>
</gene>
<dbReference type="EMBL" id="CAUYUJ010020047">
    <property type="protein sequence ID" value="CAK0895469.1"/>
    <property type="molecule type" value="Genomic_DNA"/>
</dbReference>
<feature type="compositionally biased region" description="Basic and acidic residues" evidence="1">
    <location>
        <begin position="327"/>
        <end position="345"/>
    </location>
</feature>
<evidence type="ECO:0000313" key="2">
    <source>
        <dbReference type="EMBL" id="CAK0895469.1"/>
    </source>
</evidence>
<feature type="region of interest" description="Disordered" evidence="1">
    <location>
        <begin position="327"/>
        <end position="366"/>
    </location>
</feature>
<comment type="caution">
    <text evidence="2">The sequence shown here is derived from an EMBL/GenBank/DDBJ whole genome shotgun (WGS) entry which is preliminary data.</text>
</comment>
<evidence type="ECO:0000256" key="1">
    <source>
        <dbReference type="SAM" id="MobiDB-lite"/>
    </source>
</evidence>